<gene>
    <name evidence="3" type="ORF">KN1_18850</name>
</gene>
<evidence type="ECO:0000313" key="3">
    <source>
        <dbReference type="EMBL" id="BCU70588.1"/>
    </source>
</evidence>
<proteinExistence type="predicted"/>
<dbReference type="Proteomes" id="UP000825123">
    <property type="component" value="Chromosome"/>
</dbReference>
<accession>A0A8D5ZG08</accession>
<dbReference type="Gene3D" id="2.20.25.10">
    <property type="match status" value="1"/>
</dbReference>
<dbReference type="AlphaFoldDB" id="A0A8D5ZG08"/>
<reference evidence="3 4" key="1">
    <citation type="submission" date="2021-04" db="EMBL/GenBank/DDBJ databases">
        <title>Complete genome sequence of Stygiolobus sp. KN-1.</title>
        <authorList>
            <person name="Nakamura K."/>
            <person name="Sakai H."/>
            <person name="Kurosawa N."/>
        </authorList>
    </citation>
    <scope>NUCLEOTIDE SEQUENCE [LARGE SCALE GENOMIC DNA]</scope>
    <source>
        <strain evidence="3 4">KN-1</strain>
    </source>
</reference>
<dbReference type="Pfam" id="PF08271">
    <property type="entry name" value="Zn_Ribbon_TF"/>
    <property type="match status" value="1"/>
</dbReference>
<protein>
    <recommendedName>
        <fullName evidence="2">TFIIB-type domain-containing protein</fullName>
    </recommendedName>
</protein>
<keyword evidence="4" id="KW-1185">Reference proteome</keyword>
<dbReference type="RefSeq" id="WP_221287279.1">
    <property type="nucleotide sequence ID" value="NZ_AP024597.1"/>
</dbReference>
<sequence>MECPYCKNKDLIWDYKNGIIVCSSCGSVIDQIFEQYENAVDEPVNVANYKSVYEPFILKSLSIKNRTDAIVNKNIKRNRLGKLKRSVEEKFIFYNGSVVRESSIIPLKYIENNEKLLIIYDLIERFPQFRDKHIKYKVALTFYFYDKSLFNKVQHNLGISKKYFEKILSKVSTRERILIKNKIEELLFQREITVPTELL</sequence>
<feature type="domain" description="TFIIB-type" evidence="2">
    <location>
        <begin position="1"/>
        <end position="30"/>
    </location>
</feature>
<evidence type="ECO:0000259" key="2">
    <source>
        <dbReference type="PROSITE" id="PS51134"/>
    </source>
</evidence>
<keyword evidence="1" id="KW-0479">Metal-binding</keyword>
<dbReference type="EMBL" id="AP024597">
    <property type="protein sequence ID" value="BCU70588.1"/>
    <property type="molecule type" value="Genomic_DNA"/>
</dbReference>
<dbReference type="GO" id="GO:0008270">
    <property type="term" value="F:zinc ion binding"/>
    <property type="evidence" value="ECO:0007669"/>
    <property type="project" value="UniProtKB-KW"/>
</dbReference>
<keyword evidence="1" id="KW-0863">Zinc-finger</keyword>
<name>A0A8D5ZG08_9CREN</name>
<keyword evidence="1" id="KW-0862">Zinc</keyword>
<dbReference type="GeneID" id="66163613"/>
<organism evidence="3 4">
    <name type="scientific">Stygiolobus caldivivus</name>
    <dbReference type="NCBI Taxonomy" id="2824673"/>
    <lineage>
        <taxon>Archaea</taxon>
        <taxon>Thermoproteota</taxon>
        <taxon>Thermoprotei</taxon>
        <taxon>Sulfolobales</taxon>
        <taxon>Sulfolobaceae</taxon>
        <taxon>Stygiolobus</taxon>
    </lineage>
</organism>
<dbReference type="InterPro" id="IPR013137">
    <property type="entry name" value="Znf_TFIIB"/>
</dbReference>
<evidence type="ECO:0000313" key="4">
    <source>
        <dbReference type="Proteomes" id="UP000825123"/>
    </source>
</evidence>
<evidence type="ECO:0000256" key="1">
    <source>
        <dbReference type="PROSITE-ProRule" id="PRU00469"/>
    </source>
</evidence>
<dbReference type="KEGG" id="csty:KN1_18850"/>
<dbReference type="SUPFAM" id="SSF57783">
    <property type="entry name" value="Zinc beta-ribbon"/>
    <property type="match status" value="1"/>
</dbReference>
<dbReference type="PROSITE" id="PS51134">
    <property type="entry name" value="ZF_TFIIB"/>
    <property type="match status" value="1"/>
</dbReference>